<dbReference type="PATRIC" id="fig|423471.3.peg.4835"/>
<sequence length="157" mass="17853">MPKIAETGMTQRLESGTAQPEEVYIIGSAVPDEIDEIELNISEEIDEIEPKELKLPTNRGVDQGEQKKVYRLAPPKYVQTPEGELFQLPMNRGFHDWCSFKYGDLIYNSREIFPGPLWVIGSDHSEECGLIVADETGIEIIPYRYGVLWPNQRLSKA</sequence>
<evidence type="ECO:0000313" key="2">
    <source>
        <dbReference type="Proteomes" id="UP000003477"/>
    </source>
</evidence>
<reference evidence="1 2" key="1">
    <citation type="journal article" date="2011" name="Front. Microbiol.">
        <title>Two Strains of Crocosphaera watsonii with Highly Conserved Genomes are Distinguished by Strain-Specific Features.</title>
        <authorList>
            <person name="Bench S.R."/>
            <person name="Ilikchyan I.N."/>
            <person name="Tripp H.J."/>
            <person name="Zehr J.P."/>
        </authorList>
    </citation>
    <scope>NUCLEOTIDE SEQUENCE [LARGE SCALE GENOMIC DNA]</scope>
    <source>
        <strain evidence="1 2">WH 0003</strain>
    </source>
</reference>
<proteinExistence type="predicted"/>
<organism evidence="1 2">
    <name type="scientific">Crocosphaera watsonii WH 0003</name>
    <dbReference type="NCBI Taxonomy" id="423471"/>
    <lineage>
        <taxon>Bacteria</taxon>
        <taxon>Bacillati</taxon>
        <taxon>Cyanobacteriota</taxon>
        <taxon>Cyanophyceae</taxon>
        <taxon>Oscillatoriophycideae</taxon>
        <taxon>Chroococcales</taxon>
        <taxon>Aphanothecaceae</taxon>
        <taxon>Crocosphaera</taxon>
    </lineage>
</organism>
<protein>
    <submittedName>
        <fullName evidence="1">Uncharacterized protein</fullName>
    </submittedName>
</protein>
<evidence type="ECO:0000313" key="1">
    <source>
        <dbReference type="EMBL" id="EHJ10066.1"/>
    </source>
</evidence>
<accession>G5JCL9</accession>
<name>G5JCL9_CROWT</name>
<gene>
    <name evidence="1" type="ORF">CWATWH0003_5173</name>
</gene>
<comment type="caution">
    <text evidence="1">The sequence shown here is derived from an EMBL/GenBank/DDBJ whole genome shotgun (WGS) entry which is preliminary data.</text>
</comment>
<dbReference type="AlphaFoldDB" id="G5JCL9"/>
<dbReference type="Proteomes" id="UP000003477">
    <property type="component" value="Unassembled WGS sequence"/>
</dbReference>
<dbReference type="EMBL" id="AESD01000789">
    <property type="protein sequence ID" value="EHJ10066.1"/>
    <property type="molecule type" value="Genomic_DNA"/>
</dbReference>